<keyword evidence="3" id="KW-1185">Reference proteome</keyword>
<feature type="transmembrane region" description="Helical" evidence="1">
    <location>
        <begin position="142"/>
        <end position="162"/>
    </location>
</feature>
<dbReference type="PANTHER" id="PTHR35307">
    <property type="entry name" value="PROTEIN, PUTATIVE-RELATED"/>
    <property type="match status" value="1"/>
</dbReference>
<evidence type="ECO:0008006" key="4">
    <source>
        <dbReference type="Google" id="ProtNLM"/>
    </source>
</evidence>
<feature type="transmembrane region" description="Helical" evidence="1">
    <location>
        <begin position="82"/>
        <end position="101"/>
    </location>
</feature>
<evidence type="ECO:0000256" key="1">
    <source>
        <dbReference type="SAM" id="Phobius"/>
    </source>
</evidence>
<comment type="caution">
    <text evidence="2">The sequence shown here is derived from an EMBL/GenBank/DDBJ whole genome shotgun (WGS) entry which is preliminary data.</text>
</comment>
<dbReference type="Proteomes" id="UP000245207">
    <property type="component" value="Unassembled WGS sequence"/>
</dbReference>
<keyword evidence="1" id="KW-1133">Transmembrane helix</keyword>
<name>A0A2U1LLK0_ARTAN</name>
<keyword evidence="1" id="KW-0812">Transmembrane</keyword>
<dbReference type="AlphaFoldDB" id="A0A2U1LLK0"/>
<proteinExistence type="predicted"/>
<organism evidence="2 3">
    <name type="scientific">Artemisia annua</name>
    <name type="common">Sweet wormwood</name>
    <dbReference type="NCBI Taxonomy" id="35608"/>
    <lineage>
        <taxon>Eukaryota</taxon>
        <taxon>Viridiplantae</taxon>
        <taxon>Streptophyta</taxon>
        <taxon>Embryophyta</taxon>
        <taxon>Tracheophyta</taxon>
        <taxon>Spermatophyta</taxon>
        <taxon>Magnoliopsida</taxon>
        <taxon>eudicotyledons</taxon>
        <taxon>Gunneridae</taxon>
        <taxon>Pentapetalae</taxon>
        <taxon>asterids</taxon>
        <taxon>campanulids</taxon>
        <taxon>Asterales</taxon>
        <taxon>Asteraceae</taxon>
        <taxon>Asteroideae</taxon>
        <taxon>Anthemideae</taxon>
        <taxon>Artemisiinae</taxon>
        <taxon>Artemisia</taxon>
    </lineage>
</organism>
<protein>
    <recommendedName>
        <fullName evidence="4">Transmembrane protein</fullName>
    </recommendedName>
</protein>
<accession>A0A2U1LLK0</accession>
<feature type="transmembrane region" description="Helical" evidence="1">
    <location>
        <begin position="108"/>
        <end position="130"/>
    </location>
</feature>
<evidence type="ECO:0000313" key="2">
    <source>
        <dbReference type="EMBL" id="PWA49876.1"/>
    </source>
</evidence>
<feature type="transmembrane region" description="Helical" evidence="1">
    <location>
        <begin position="212"/>
        <end position="235"/>
    </location>
</feature>
<keyword evidence="1" id="KW-0472">Membrane</keyword>
<feature type="transmembrane region" description="Helical" evidence="1">
    <location>
        <begin position="12"/>
        <end position="29"/>
    </location>
</feature>
<feature type="transmembrane region" description="Helical" evidence="1">
    <location>
        <begin position="337"/>
        <end position="357"/>
    </location>
</feature>
<dbReference type="EMBL" id="PKPP01008746">
    <property type="protein sequence ID" value="PWA49876.1"/>
    <property type="molecule type" value="Genomic_DNA"/>
</dbReference>
<dbReference type="OrthoDB" id="1915303at2759"/>
<feature type="transmembrane region" description="Helical" evidence="1">
    <location>
        <begin position="41"/>
        <end position="62"/>
    </location>
</feature>
<reference evidence="2 3" key="1">
    <citation type="journal article" date="2018" name="Mol. Plant">
        <title>The genome of Artemisia annua provides insight into the evolution of Asteraceae family and artemisinin biosynthesis.</title>
        <authorList>
            <person name="Shen Q."/>
            <person name="Zhang L."/>
            <person name="Liao Z."/>
            <person name="Wang S."/>
            <person name="Yan T."/>
            <person name="Shi P."/>
            <person name="Liu M."/>
            <person name="Fu X."/>
            <person name="Pan Q."/>
            <person name="Wang Y."/>
            <person name="Lv Z."/>
            <person name="Lu X."/>
            <person name="Zhang F."/>
            <person name="Jiang W."/>
            <person name="Ma Y."/>
            <person name="Chen M."/>
            <person name="Hao X."/>
            <person name="Li L."/>
            <person name="Tang Y."/>
            <person name="Lv G."/>
            <person name="Zhou Y."/>
            <person name="Sun X."/>
            <person name="Brodelius P.E."/>
            <person name="Rose J.K.C."/>
            <person name="Tang K."/>
        </authorList>
    </citation>
    <scope>NUCLEOTIDE SEQUENCE [LARGE SCALE GENOMIC DNA]</scope>
    <source>
        <strain evidence="3">cv. Huhao1</strain>
        <tissue evidence="2">Leaf</tissue>
    </source>
</reference>
<feature type="transmembrane region" description="Helical" evidence="1">
    <location>
        <begin position="255"/>
        <end position="277"/>
    </location>
</feature>
<sequence>MNWNSPEDAMPWVGLYVCVASLICTLAMAADAFQGFRQWKLWFPCNFFTINAASITLIAIALKLPVDLTTDGPGSFDVSTAKYVSVMFLVTMLANFLPSLGLMDDRELLMNIIALGILIITIVVNVWIQFSTGEAFSTLDQILVVMIPLTLPLSIALTVPALRRYLEHRYKELHTELYSLALNGQHMKFSYKELIRYVRKCWMMAETGNPQYAIACSPISSALGVICPLLVLYSFFTLSTMDRAEFWYGKSNYRWSMNLIITVQSIGVMVGSIAPIFRCLTTISYYNLSKKWSKNHLNVFRVEKHWVQTLQQWKRSHVPSHIPGRHCKIVFHHVKNIILNIFIGLQITVVVICKVICLVPRSFLILFSCCCYFCTYVLRRFKEEPYASNSNARSDIREYTGYVLQIEEEAKLSKRLLRNTLKSITRLLHESQKKEPINLIKLLQKSTGFNGILEFDNGQVPPLHSEETPNSWSLVVVTLTAIAVALPSTANNQVKGLLSSMREGLQIVRHVEESLNENSDLVNARNVGRRLRTEVEVYRRWLQIDLQKMAHKGKSSKEILNWLCDESVKNVILFKIRNKRSIDDSFHKFIVASSMYKISQTTLFHCNGQEHWPNDEALFEWISTIIADILCACFTNLPRVIKMKCHHDAIEKRADSIRTAAQLLGRSKKILKILKARQLPNLDVNSMAYIDKWKALQKSELPSCASLNQVQPVSLSPNEPVIVNIFV</sequence>
<evidence type="ECO:0000313" key="3">
    <source>
        <dbReference type="Proteomes" id="UP000245207"/>
    </source>
</evidence>
<dbReference type="PANTHER" id="PTHR35307:SF9">
    <property type="entry name" value="TRANSMEMBRANE PROTEIN"/>
    <property type="match status" value="1"/>
</dbReference>
<gene>
    <name evidence="2" type="ORF">CTI12_AA479550</name>
</gene>